<name>A0A5J4JQE9_9BACI</name>
<proteinExistence type="predicted"/>
<sequence>MRKNEDYMKNYFISQYGAIKDIDFTPIFEELVNGERGLEDGRQEDQ</sequence>
<gene>
    <name evidence="1" type="ORF">BpJC7_25970</name>
</gene>
<accession>A0A5J4JQE9</accession>
<dbReference type="RefSeq" id="WP_216643720.1">
    <property type="nucleotide sequence ID" value="NZ_BKZP01000018.1"/>
</dbReference>
<evidence type="ECO:0000313" key="2">
    <source>
        <dbReference type="Proteomes" id="UP000391919"/>
    </source>
</evidence>
<keyword evidence="2" id="KW-1185">Reference proteome</keyword>
<organism evidence="1 2">
    <name type="scientific">Weizmannia acidilactici</name>
    <dbReference type="NCBI Taxonomy" id="2607726"/>
    <lineage>
        <taxon>Bacteria</taxon>
        <taxon>Bacillati</taxon>
        <taxon>Bacillota</taxon>
        <taxon>Bacilli</taxon>
        <taxon>Bacillales</taxon>
        <taxon>Bacillaceae</taxon>
        <taxon>Heyndrickxia</taxon>
    </lineage>
</organism>
<evidence type="ECO:0000313" key="1">
    <source>
        <dbReference type="EMBL" id="GER71294.1"/>
    </source>
</evidence>
<dbReference type="Proteomes" id="UP000391919">
    <property type="component" value="Unassembled WGS sequence"/>
</dbReference>
<protein>
    <submittedName>
        <fullName evidence="1">Uncharacterized protein</fullName>
    </submittedName>
</protein>
<reference evidence="1 2" key="1">
    <citation type="submission" date="2019-09" db="EMBL/GenBank/DDBJ databases">
        <title>Draft genome sequence of Bacillus sp. JC-7.</title>
        <authorList>
            <person name="Tanaka N."/>
            <person name="Shiwa Y."/>
            <person name="Fujita N."/>
            <person name="Tanasupawat S."/>
        </authorList>
    </citation>
    <scope>NUCLEOTIDE SEQUENCE [LARGE SCALE GENOMIC DNA]</scope>
    <source>
        <strain evidence="1 2">JC-7</strain>
    </source>
</reference>
<dbReference type="AlphaFoldDB" id="A0A5J4JQE9"/>
<comment type="caution">
    <text evidence="1">The sequence shown here is derived from an EMBL/GenBank/DDBJ whole genome shotgun (WGS) entry which is preliminary data.</text>
</comment>
<dbReference type="EMBL" id="BKZQ01000043">
    <property type="protein sequence ID" value="GER71294.1"/>
    <property type="molecule type" value="Genomic_DNA"/>
</dbReference>